<sequence length="395" mass="44827">MQVMHPICCGIDVHQKSIVCCILDGPLTSNEPKKYQTTFGTTTKELKAALDWILEHQVTHVFFESTGQYWIPLFNIFSDSDLELVLANPQHIKNVPGRKTDVKDAEWIAQLGRCGLINQSYIPSQEVLQLRYLTRYRLSVKQRLTQIKNHIHVILQRANIKITSYLSDIFSKTGQALLTLFIDGEVINEDNVESCIHGRIKASTKQLIEAMEGKLSTVDRFLIKECMEEYKLQKKISDELNKEINEYILEHFPEEYQLLLTIPGISDNCCATILAEIGPNVDDFKTDKKLASWAGMCPGSNESAGVKKSSHTTQGNKYLKQALVMSVLSVQRAKEETFSLFYQRISSRGSKMKAIIACGHKMLRIIYKILQSHQPYNSQKALGLRQQTNALSLTI</sequence>
<reference evidence="3" key="1">
    <citation type="submission" date="2009-09" db="EMBL/GenBank/DDBJ databases">
        <authorList>
            <consortium name="The Broad Institute Genome Sequencing Platform"/>
            <person name="Ward D."/>
            <person name="Feldgarden M."/>
            <person name="Earl A."/>
            <person name="Young S.K."/>
            <person name="Zeng Q."/>
            <person name="Koehrsen M."/>
            <person name="Alvarado L."/>
            <person name="Berlin A."/>
            <person name="Bochicchio J."/>
            <person name="Borenstein D."/>
            <person name="Chapman S.B."/>
            <person name="Chen Z."/>
            <person name="Engels R."/>
            <person name="Freedman E."/>
            <person name="Gellesch M."/>
            <person name="Goldberg J."/>
            <person name="Griggs A."/>
            <person name="Gujja S."/>
            <person name="Heilman E."/>
            <person name="Heiman D."/>
            <person name="Hepburn T."/>
            <person name="Howarth C."/>
            <person name="Jen D."/>
            <person name="Larson L."/>
            <person name="Lewis B."/>
            <person name="Mehta T."/>
            <person name="Park D."/>
            <person name="Pearson M."/>
            <person name="Roberts A."/>
            <person name="Saif S."/>
            <person name="Shea T."/>
            <person name="Shenoy N."/>
            <person name="Sisk P."/>
            <person name="Stolte C."/>
            <person name="Sykes S."/>
            <person name="Thomson T."/>
            <person name="Walk T."/>
            <person name="White J."/>
            <person name="Yandava C."/>
            <person name="Sibley C.D."/>
            <person name="Field T.R."/>
            <person name="Grinwis M."/>
            <person name="Eshaghurshan C.S."/>
            <person name="Surette M.G."/>
            <person name="Haas B."/>
            <person name="Nusbaum C."/>
            <person name="Birren B."/>
        </authorList>
    </citation>
    <scope>NUCLEOTIDE SEQUENCE [LARGE SCALE GENOMIC DNA]</scope>
    <source>
        <strain evidence="3">ATCC 700633</strain>
    </source>
</reference>
<evidence type="ECO:0000259" key="1">
    <source>
        <dbReference type="Pfam" id="PF01548"/>
    </source>
</evidence>
<dbReference type="InterPro" id="IPR002525">
    <property type="entry name" value="Transp_IS110-like_N"/>
</dbReference>
<dbReference type="STRING" id="626369.HMPREF0446_00001"/>
<proteinExistence type="predicted"/>
<dbReference type="Pfam" id="PF01548">
    <property type="entry name" value="DEDD_Tnp_IS110"/>
    <property type="match status" value="1"/>
</dbReference>
<dbReference type="Proteomes" id="UP000002939">
    <property type="component" value="Unassembled WGS sequence"/>
</dbReference>
<evidence type="ECO:0000313" key="3">
    <source>
        <dbReference type="EMBL" id="EEW93119.1"/>
    </source>
</evidence>
<reference evidence="3" key="2">
    <citation type="submission" date="2011-10" db="EMBL/GenBank/DDBJ databases">
        <title>The Genome Sequence of Granulicatella elegans ATCC 700633.</title>
        <authorList>
            <consortium name="The Broad Institute Genome Sequencing Platform"/>
            <consortium name="The Broad Institute Genome Sequencing Center for Infectious Disease"/>
            <person name="Earl A."/>
            <person name="Ward D."/>
            <person name="Feldgarden M."/>
            <person name="Gevers D."/>
            <person name="Sibley C.D."/>
            <person name="Field T.R."/>
            <person name="Grinwis M."/>
            <person name="Eshaghurshan C.S."/>
            <person name="Surette M.G."/>
            <person name="Young S.K."/>
            <person name="Zeng Q."/>
            <person name="Gargeya S."/>
            <person name="Fitzgerald M."/>
            <person name="Haas B."/>
            <person name="Abouelleil A."/>
            <person name="Alvarado L."/>
            <person name="Arachchi H.M."/>
            <person name="Berlin A."/>
            <person name="Brown A."/>
            <person name="Chapman S.B."/>
            <person name="Chen Z."/>
            <person name="Dunbar C."/>
            <person name="Freedman E."/>
            <person name="Gearin G."/>
            <person name="Goldberg J."/>
            <person name="Griggs A."/>
            <person name="Gujja S."/>
            <person name="Heiman D."/>
            <person name="Howarth C."/>
            <person name="Larson L."/>
            <person name="Lui A."/>
            <person name="MacDonald P.J.P."/>
            <person name="Montmayeur A."/>
            <person name="Murphy C."/>
            <person name="Neiman D."/>
            <person name="Pearson M."/>
            <person name="Priest M."/>
            <person name="Roberts A."/>
            <person name="Saif S."/>
            <person name="Shea T."/>
            <person name="Shenoy N."/>
            <person name="Sisk P."/>
            <person name="Stolte C."/>
            <person name="Sykes S."/>
            <person name="Wortman J."/>
            <person name="Nusbaum C."/>
            <person name="Birren B."/>
        </authorList>
    </citation>
    <scope>NUCLEOTIDE SEQUENCE [LARGE SCALE GENOMIC DNA]</scope>
    <source>
        <strain evidence="3">ATCC 700633</strain>
    </source>
</reference>
<dbReference type="HOGENOM" id="CLU_036902_11_0_9"/>
<accession>D0BJ66</accession>
<evidence type="ECO:0000313" key="4">
    <source>
        <dbReference type="Proteomes" id="UP000002939"/>
    </source>
</evidence>
<dbReference type="InterPro" id="IPR003346">
    <property type="entry name" value="Transposase_20"/>
</dbReference>
<dbReference type="eggNOG" id="COG3547">
    <property type="taxonomic scope" value="Bacteria"/>
</dbReference>
<dbReference type="PANTHER" id="PTHR33055">
    <property type="entry name" value="TRANSPOSASE FOR INSERTION SEQUENCE ELEMENT IS1111A"/>
    <property type="match status" value="1"/>
</dbReference>
<feature type="domain" description="Transposase IS116/IS110/IS902 C-terminal" evidence="2">
    <location>
        <begin position="257"/>
        <end position="343"/>
    </location>
</feature>
<protein>
    <submittedName>
        <fullName evidence="3">Uncharacterized protein</fullName>
    </submittedName>
</protein>
<dbReference type="RefSeq" id="WP_006702274.1">
    <property type="nucleotide sequence ID" value="NZ_KI391971.1"/>
</dbReference>
<keyword evidence="4" id="KW-1185">Reference proteome</keyword>
<feature type="domain" description="Transposase IS110-like N-terminal" evidence="1">
    <location>
        <begin position="9"/>
        <end position="158"/>
    </location>
</feature>
<comment type="caution">
    <text evidence="3">The sequence shown here is derived from an EMBL/GenBank/DDBJ whole genome shotgun (WGS) entry which is preliminary data.</text>
</comment>
<gene>
    <name evidence="3" type="ORF">HMPREF0446_00001</name>
</gene>
<name>D0BJ66_9LACT</name>
<dbReference type="EMBL" id="ACRF02000016">
    <property type="protein sequence ID" value="EEW93119.1"/>
    <property type="molecule type" value="Genomic_DNA"/>
</dbReference>
<dbReference type="GO" id="GO:0004803">
    <property type="term" value="F:transposase activity"/>
    <property type="evidence" value="ECO:0007669"/>
    <property type="project" value="InterPro"/>
</dbReference>
<dbReference type="AlphaFoldDB" id="D0BJ66"/>
<dbReference type="InterPro" id="IPR047650">
    <property type="entry name" value="Transpos_IS110"/>
</dbReference>
<dbReference type="PANTHER" id="PTHR33055:SF13">
    <property type="entry name" value="TRANSPOSASE"/>
    <property type="match status" value="1"/>
</dbReference>
<dbReference type="Pfam" id="PF02371">
    <property type="entry name" value="Transposase_20"/>
    <property type="match status" value="1"/>
</dbReference>
<dbReference type="GO" id="GO:0003677">
    <property type="term" value="F:DNA binding"/>
    <property type="evidence" value="ECO:0007669"/>
    <property type="project" value="InterPro"/>
</dbReference>
<evidence type="ECO:0000259" key="2">
    <source>
        <dbReference type="Pfam" id="PF02371"/>
    </source>
</evidence>
<organism evidence="3 4">
    <name type="scientific">Granulicatella elegans ATCC 700633</name>
    <dbReference type="NCBI Taxonomy" id="626369"/>
    <lineage>
        <taxon>Bacteria</taxon>
        <taxon>Bacillati</taxon>
        <taxon>Bacillota</taxon>
        <taxon>Bacilli</taxon>
        <taxon>Lactobacillales</taxon>
        <taxon>Carnobacteriaceae</taxon>
        <taxon>Granulicatella</taxon>
    </lineage>
</organism>
<dbReference type="GO" id="GO:0006313">
    <property type="term" value="P:DNA transposition"/>
    <property type="evidence" value="ECO:0007669"/>
    <property type="project" value="InterPro"/>
</dbReference>
<dbReference type="NCBIfam" id="NF033542">
    <property type="entry name" value="transpos_IS110"/>
    <property type="match status" value="1"/>
</dbReference>